<dbReference type="Proteomes" id="UP000831562">
    <property type="component" value="Chromosome"/>
</dbReference>
<gene>
    <name evidence="6" type="primary">sbcD</name>
    <name evidence="8" type="ORF">M3I19_01385</name>
</gene>
<accession>A0A9E7AD06</accession>
<dbReference type="CDD" id="cd00840">
    <property type="entry name" value="MPP_Mre11_N"/>
    <property type="match status" value="1"/>
</dbReference>
<proteinExistence type="inferred from homology"/>
<dbReference type="InterPro" id="IPR050535">
    <property type="entry name" value="DNA_Repair-Maintenance_Comp"/>
</dbReference>
<evidence type="ECO:0000256" key="5">
    <source>
        <dbReference type="ARBA" id="ARBA00022839"/>
    </source>
</evidence>
<comment type="function">
    <text evidence="6">SbcCD cleaves DNA hairpin structures. These structures can inhibit DNA replication and are intermediates in certain DNA recombination reactions. The complex acts as a 3'-&gt;5' double strand exonuclease that can open hairpins. It also has a 5' single-strand endonuclease activity.</text>
</comment>
<dbReference type="InterPro" id="IPR004593">
    <property type="entry name" value="SbcD"/>
</dbReference>
<dbReference type="InterPro" id="IPR041796">
    <property type="entry name" value="Mre11_N"/>
</dbReference>
<comment type="subunit">
    <text evidence="6">Heterodimer of SbcC and SbcD.</text>
</comment>
<evidence type="ECO:0000256" key="2">
    <source>
        <dbReference type="ARBA" id="ARBA00013365"/>
    </source>
</evidence>
<comment type="similarity">
    <text evidence="1 6">Belongs to the SbcD family.</text>
</comment>
<evidence type="ECO:0000256" key="3">
    <source>
        <dbReference type="ARBA" id="ARBA00022722"/>
    </source>
</evidence>
<keyword evidence="6" id="KW-0255">Endonuclease</keyword>
<evidence type="ECO:0000256" key="4">
    <source>
        <dbReference type="ARBA" id="ARBA00022801"/>
    </source>
</evidence>
<keyword evidence="3 6" id="KW-0540">Nuclease</keyword>
<dbReference type="GO" id="GO:0004519">
    <property type="term" value="F:endonuclease activity"/>
    <property type="evidence" value="ECO:0007669"/>
    <property type="project" value="UniProtKB-KW"/>
</dbReference>
<dbReference type="EMBL" id="CP097092">
    <property type="protein sequence ID" value="UQF78375.1"/>
    <property type="molecule type" value="Genomic_DNA"/>
</dbReference>
<dbReference type="InterPro" id="IPR004843">
    <property type="entry name" value="Calcineurin-like_PHP"/>
</dbReference>
<reference evidence="8" key="1">
    <citation type="submission" date="2022-05" db="EMBL/GenBank/DDBJ databases">
        <title>Using nanopore sequencing to obtain complete genomes from saliva samples.</title>
        <authorList>
            <person name="Baker J.L."/>
        </authorList>
    </citation>
    <scope>NUCLEOTIDE SEQUENCE</scope>
    <source>
        <strain evidence="8">JCVI-JB-Lp32</strain>
    </source>
</reference>
<keyword evidence="6" id="KW-0233">DNA recombination</keyword>
<dbReference type="PANTHER" id="PTHR30337:SF0">
    <property type="entry name" value="NUCLEASE SBCCD SUBUNIT D"/>
    <property type="match status" value="1"/>
</dbReference>
<dbReference type="SUPFAM" id="SSF56300">
    <property type="entry name" value="Metallo-dependent phosphatases"/>
    <property type="match status" value="1"/>
</dbReference>
<evidence type="ECO:0000313" key="8">
    <source>
        <dbReference type="EMBL" id="UQF78375.1"/>
    </source>
</evidence>
<evidence type="ECO:0000256" key="6">
    <source>
        <dbReference type="RuleBase" id="RU363069"/>
    </source>
</evidence>
<keyword evidence="4 6" id="KW-0378">Hydrolase</keyword>
<protein>
    <recommendedName>
        <fullName evidence="2 6">Nuclease SbcCD subunit D</fullName>
    </recommendedName>
</protein>
<organism evidence="8 9">
    <name type="scientific">Lancefieldella parvula</name>
    <dbReference type="NCBI Taxonomy" id="1382"/>
    <lineage>
        <taxon>Bacteria</taxon>
        <taxon>Bacillati</taxon>
        <taxon>Actinomycetota</taxon>
        <taxon>Coriobacteriia</taxon>
        <taxon>Coriobacteriales</taxon>
        <taxon>Atopobiaceae</taxon>
        <taxon>Lancefieldella</taxon>
    </lineage>
</organism>
<keyword evidence="6" id="KW-0235">DNA replication</keyword>
<dbReference type="AlphaFoldDB" id="A0A9E7AD06"/>
<sequence length="382" mass="42939">MEDQEEALSSILSIAKTNNIDAMILAGDIFDKGVPSVNALNLFQTFLENCKKSDIPVYIIAGNHDDASRISCYTQFFTNSPIKIAKPFSSTPQYDDLKVGKETVRIHFLPYITPAIVRQEYPEHSEEISSYSDAVKFALSQQPLLQNAPNILIAHQFVIDGQRLPEQSDSENIIVGGVDSVDYSLFEDFSYVALGHLHIRQTIGRDTVCYSGSILPYSDSEIKKKDQILSSVTTDVTAYYAEKTVELVDITNGDIQTQSIPIHTSKTFRKITCSKNSIDEIANESNIRNDYVYVTLTDESFVNAIYYVKEQFPNLLKLTFESPSGKSKKVTTTYEHPSTHNNLLEVITNFIETQQGSELNEDQRNILLSIITELNNSNEEDN</sequence>
<dbReference type="GO" id="GO:0006260">
    <property type="term" value="P:DNA replication"/>
    <property type="evidence" value="ECO:0007669"/>
    <property type="project" value="UniProtKB-KW"/>
</dbReference>
<feature type="domain" description="Calcineurin-like phosphoesterase" evidence="7">
    <location>
        <begin position="4"/>
        <end position="199"/>
    </location>
</feature>
<dbReference type="Pfam" id="PF00149">
    <property type="entry name" value="Metallophos"/>
    <property type="match status" value="1"/>
</dbReference>
<evidence type="ECO:0000259" key="7">
    <source>
        <dbReference type="Pfam" id="PF00149"/>
    </source>
</evidence>
<dbReference type="PANTHER" id="PTHR30337">
    <property type="entry name" value="COMPONENT OF ATP-DEPENDENT DSDNA EXONUCLEASE"/>
    <property type="match status" value="1"/>
</dbReference>
<evidence type="ECO:0000313" key="9">
    <source>
        <dbReference type="Proteomes" id="UP000831562"/>
    </source>
</evidence>
<dbReference type="InterPro" id="IPR029052">
    <property type="entry name" value="Metallo-depent_PP-like"/>
</dbReference>
<name>A0A9E7AD06_9ACTN</name>
<dbReference type="NCBIfam" id="TIGR00619">
    <property type="entry name" value="sbcd"/>
    <property type="match status" value="1"/>
</dbReference>
<dbReference type="GO" id="GO:0006310">
    <property type="term" value="P:DNA recombination"/>
    <property type="evidence" value="ECO:0007669"/>
    <property type="project" value="UniProtKB-KW"/>
</dbReference>
<evidence type="ECO:0000256" key="1">
    <source>
        <dbReference type="ARBA" id="ARBA00010555"/>
    </source>
</evidence>
<keyword evidence="5 6" id="KW-0269">Exonuclease</keyword>
<dbReference type="Gene3D" id="3.60.21.10">
    <property type="match status" value="1"/>
</dbReference>
<dbReference type="GO" id="GO:0008408">
    <property type="term" value="F:3'-5' exonuclease activity"/>
    <property type="evidence" value="ECO:0007669"/>
    <property type="project" value="InterPro"/>
</dbReference>